<evidence type="ECO:0000313" key="2">
    <source>
        <dbReference type="Proteomes" id="UP000262825"/>
    </source>
</evidence>
<dbReference type="Proteomes" id="UP000262825">
    <property type="component" value="Unassembled WGS sequence"/>
</dbReference>
<name>A0A376B1I0_9ASCO</name>
<evidence type="ECO:0008006" key="3">
    <source>
        <dbReference type="Google" id="ProtNLM"/>
    </source>
</evidence>
<organism evidence="1 2">
    <name type="scientific">Saccharomycodes ludwigii</name>
    <dbReference type="NCBI Taxonomy" id="36035"/>
    <lineage>
        <taxon>Eukaryota</taxon>
        <taxon>Fungi</taxon>
        <taxon>Dikarya</taxon>
        <taxon>Ascomycota</taxon>
        <taxon>Saccharomycotina</taxon>
        <taxon>Saccharomycetes</taxon>
        <taxon>Saccharomycodales</taxon>
        <taxon>Saccharomycodaceae</taxon>
        <taxon>Saccharomycodes</taxon>
    </lineage>
</organism>
<dbReference type="OrthoDB" id="4073963at2759"/>
<sequence>MSIYQTSLEHEFNNTSTATAGTMKTRKSKLETLHTLVKDRPFRGSWLFEENSCSYDRHKFKKFAKNYLWGSRNRELDQQHDTQQQDLETGIMNENFFKKNTSLPINATKVIENHIYSSSQEHLDDIASDFEVNVPAYAYKTKESKDKEKTMQTTTAGNILAKKLEESELEICPQLEPYTSDSNYISHGTNVNDSEEFLRAKLKYSPKIEFIPGTEYQDFQNEQKFLRTRRGLVFKNLPKNTGIISILNQIRVGPIEKIVKINEANNTNEIKLLEIHFMEHNDAEKFYKYIQTGQFLVNGICLTATWIQPNINTISNQAFALIHDKVYPENEKCYSQHGGSTFGTGARRCLILKKHAIRKPKSLANHYPSPLSNYSPLNVSEIFNDFSIFGDIVDITPVVSRKLCICINFFDVRSAIQAKASYEQVSSKLYRKYYREWTMWYGKDIADRACLQV</sequence>
<reference evidence="2" key="1">
    <citation type="submission" date="2018-06" db="EMBL/GenBank/DDBJ databases">
        <authorList>
            <person name="Guldener U."/>
        </authorList>
    </citation>
    <scope>NUCLEOTIDE SEQUENCE [LARGE SCALE GENOMIC DNA]</scope>
    <source>
        <strain evidence="2">UTAD17</strain>
    </source>
</reference>
<accession>A0A376B1I0</accession>
<dbReference type="VEuPathDB" id="FungiDB:SCODWIG_00288"/>
<gene>
    <name evidence="1" type="ORF">SCODWIG_00288</name>
</gene>
<keyword evidence="2" id="KW-1185">Reference proteome</keyword>
<dbReference type="EMBL" id="UFAJ01000021">
    <property type="protein sequence ID" value="SSD58527.1"/>
    <property type="molecule type" value="Genomic_DNA"/>
</dbReference>
<proteinExistence type="predicted"/>
<protein>
    <recommendedName>
        <fullName evidence="3">RRM domain-containing protein</fullName>
    </recommendedName>
</protein>
<evidence type="ECO:0000313" key="1">
    <source>
        <dbReference type="EMBL" id="SSD58527.1"/>
    </source>
</evidence>
<dbReference type="AlphaFoldDB" id="A0A376B1I0"/>